<dbReference type="AlphaFoldDB" id="A0A6G0ZH07"/>
<sequence length="85" mass="9802">MFTVGVIEYGAIIWDPHTTDNTYQVERVQCRFLRFKCTPPDYTPVATQLGLASLTKRRYIMITNFLKGPLDVRVDFTTQLSLNNT</sequence>
<keyword evidence="1" id="KW-0695">RNA-directed DNA polymerase</keyword>
<dbReference type="EMBL" id="VUJU01000482">
    <property type="protein sequence ID" value="KAF0770119.1"/>
    <property type="molecule type" value="Genomic_DNA"/>
</dbReference>
<evidence type="ECO:0000313" key="2">
    <source>
        <dbReference type="Proteomes" id="UP000478052"/>
    </source>
</evidence>
<organism evidence="1 2">
    <name type="scientific">Aphis craccivora</name>
    <name type="common">Cowpea aphid</name>
    <dbReference type="NCBI Taxonomy" id="307492"/>
    <lineage>
        <taxon>Eukaryota</taxon>
        <taxon>Metazoa</taxon>
        <taxon>Ecdysozoa</taxon>
        <taxon>Arthropoda</taxon>
        <taxon>Hexapoda</taxon>
        <taxon>Insecta</taxon>
        <taxon>Pterygota</taxon>
        <taxon>Neoptera</taxon>
        <taxon>Paraneoptera</taxon>
        <taxon>Hemiptera</taxon>
        <taxon>Sternorrhyncha</taxon>
        <taxon>Aphidomorpha</taxon>
        <taxon>Aphidoidea</taxon>
        <taxon>Aphididae</taxon>
        <taxon>Aphidini</taxon>
        <taxon>Aphis</taxon>
        <taxon>Aphis</taxon>
    </lineage>
</organism>
<comment type="caution">
    <text evidence="1">The sequence shown here is derived from an EMBL/GenBank/DDBJ whole genome shotgun (WGS) entry which is preliminary data.</text>
</comment>
<proteinExistence type="predicted"/>
<dbReference type="GO" id="GO:0003964">
    <property type="term" value="F:RNA-directed DNA polymerase activity"/>
    <property type="evidence" value="ECO:0007669"/>
    <property type="project" value="UniProtKB-KW"/>
</dbReference>
<reference evidence="1 2" key="1">
    <citation type="submission" date="2019-08" db="EMBL/GenBank/DDBJ databases">
        <title>Whole genome of Aphis craccivora.</title>
        <authorList>
            <person name="Voronova N.V."/>
            <person name="Shulinski R.S."/>
            <person name="Bandarenka Y.V."/>
            <person name="Zhorov D.G."/>
            <person name="Warner D."/>
        </authorList>
    </citation>
    <scope>NUCLEOTIDE SEQUENCE [LARGE SCALE GENOMIC DNA]</scope>
    <source>
        <strain evidence="1">180601</strain>
        <tissue evidence="1">Whole Body</tissue>
    </source>
</reference>
<accession>A0A6G0ZH07</accession>
<gene>
    <name evidence="1" type="ORF">FWK35_00026573</name>
</gene>
<dbReference type="OrthoDB" id="10511064at2759"/>
<name>A0A6G0ZH07_APHCR</name>
<keyword evidence="2" id="KW-1185">Reference proteome</keyword>
<keyword evidence="1" id="KW-0808">Transferase</keyword>
<dbReference type="Proteomes" id="UP000478052">
    <property type="component" value="Unassembled WGS sequence"/>
</dbReference>
<protein>
    <submittedName>
        <fullName evidence="1">Putative RNA-directed DNA polymerase</fullName>
    </submittedName>
</protein>
<evidence type="ECO:0000313" key="1">
    <source>
        <dbReference type="EMBL" id="KAF0770119.1"/>
    </source>
</evidence>
<keyword evidence="1" id="KW-0548">Nucleotidyltransferase</keyword>